<name>E8R6G0_ISOPI</name>
<evidence type="ECO:0000313" key="2">
    <source>
        <dbReference type="EMBL" id="ADV61861.1"/>
    </source>
</evidence>
<keyword evidence="1" id="KW-0472">Membrane</keyword>
<dbReference type="Proteomes" id="UP000008631">
    <property type="component" value="Chromosome"/>
</dbReference>
<dbReference type="STRING" id="575540.Isop_1275"/>
<keyword evidence="1" id="KW-1133">Transmembrane helix</keyword>
<dbReference type="InParanoid" id="E8R6G0"/>
<keyword evidence="3" id="KW-1185">Reference proteome</keyword>
<evidence type="ECO:0000313" key="3">
    <source>
        <dbReference type="Proteomes" id="UP000008631"/>
    </source>
</evidence>
<dbReference type="AlphaFoldDB" id="E8R6G0"/>
<keyword evidence="1" id="KW-0812">Transmembrane</keyword>
<dbReference type="RefSeq" id="WP_013564150.1">
    <property type="nucleotide sequence ID" value="NC_014962.1"/>
</dbReference>
<feature type="transmembrane region" description="Helical" evidence="1">
    <location>
        <begin position="62"/>
        <end position="85"/>
    </location>
</feature>
<sequence length="192" mass="21116">MIDSSERALDLNTNESDLLRDPTSFSRVSPIQRRLQGGVALAVGGTLAAFTGQRFLGGVPVWWEILLFPPLAFGLLAYAALQLGLEHHLTIDRKRKLVVTNYRVFGQPQRFERSFQQAECVQVVPKIRQVVVGRKLVFGVILKGADFAIDLGHESDPETAFQDASEVARFLGLPALPLEEVAPQPSANQSPL</sequence>
<evidence type="ECO:0000256" key="1">
    <source>
        <dbReference type="SAM" id="Phobius"/>
    </source>
</evidence>
<reference key="1">
    <citation type="submission" date="2010-11" db="EMBL/GenBank/DDBJ databases">
        <title>The complete sequence of chromosome of Isophaera pallida ATCC 43644.</title>
        <authorList>
            <consortium name="US DOE Joint Genome Institute (JGI-PGF)"/>
            <person name="Lucas S."/>
            <person name="Copeland A."/>
            <person name="Lapidus A."/>
            <person name="Bruce D."/>
            <person name="Goodwin L."/>
            <person name="Pitluck S."/>
            <person name="Kyrpides N."/>
            <person name="Mavromatis K."/>
            <person name="Pagani I."/>
            <person name="Ivanova N."/>
            <person name="Saunders E."/>
            <person name="Brettin T."/>
            <person name="Detter J.C."/>
            <person name="Han C."/>
            <person name="Tapia R."/>
            <person name="Land M."/>
            <person name="Hauser L."/>
            <person name="Markowitz V."/>
            <person name="Cheng J.-F."/>
            <person name="Hugenholtz P."/>
            <person name="Woyke T."/>
            <person name="Wu D."/>
            <person name="Eisen J.A."/>
        </authorList>
    </citation>
    <scope>NUCLEOTIDE SEQUENCE</scope>
    <source>
        <strain>ATCC 43644</strain>
    </source>
</reference>
<feature type="transmembrane region" description="Helical" evidence="1">
    <location>
        <begin position="35"/>
        <end position="56"/>
    </location>
</feature>
<accession>E8R6G0</accession>
<reference evidence="2 3" key="2">
    <citation type="journal article" date="2011" name="Stand. Genomic Sci.">
        <title>Complete genome sequence of Isosphaera pallida type strain (IS1B).</title>
        <authorList>
            <consortium name="US DOE Joint Genome Institute (JGI-PGF)"/>
            <person name="Goker M."/>
            <person name="Cleland D."/>
            <person name="Saunders E."/>
            <person name="Lapidus A."/>
            <person name="Nolan M."/>
            <person name="Lucas S."/>
            <person name="Hammon N."/>
            <person name="Deshpande S."/>
            <person name="Cheng J.F."/>
            <person name="Tapia R."/>
            <person name="Han C."/>
            <person name="Goodwin L."/>
            <person name="Pitluck S."/>
            <person name="Liolios K."/>
            <person name="Pagani I."/>
            <person name="Ivanova N."/>
            <person name="Mavromatis K."/>
            <person name="Pati A."/>
            <person name="Chen A."/>
            <person name="Palaniappan K."/>
            <person name="Land M."/>
            <person name="Hauser L."/>
            <person name="Chang Y.J."/>
            <person name="Jeffries C.D."/>
            <person name="Detter J.C."/>
            <person name="Beck B."/>
            <person name="Woyke T."/>
            <person name="Bristow J."/>
            <person name="Eisen J.A."/>
            <person name="Markowitz V."/>
            <person name="Hugenholtz P."/>
            <person name="Kyrpides N.C."/>
            <person name="Klenk H.P."/>
        </authorList>
    </citation>
    <scope>NUCLEOTIDE SEQUENCE [LARGE SCALE GENOMIC DNA]</scope>
    <source>
        <strain evidence="3">ATCC 43644 / DSM 9630 / IS1B</strain>
    </source>
</reference>
<dbReference type="KEGG" id="ipa:Isop_1275"/>
<gene>
    <name evidence="2" type="ordered locus">Isop_1275</name>
</gene>
<dbReference type="HOGENOM" id="CLU_1413471_0_0_0"/>
<proteinExistence type="predicted"/>
<organism evidence="2 3">
    <name type="scientific">Isosphaera pallida (strain ATCC 43644 / DSM 9630 / IS1B)</name>
    <dbReference type="NCBI Taxonomy" id="575540"/>
    <lineage>
        <taxon>Bacteria</taxon>
        <taxon>Pseudomonadati</taxon>
        <taxon>Planctomycetota</taxon>
        <taxon>Planctomycetia</taxon>
        <taxon>Isosphaerales</taxon>
        <taxon>Isosphaeraceae</taxon>
        <taxon>Isosphaera</taxon>
    </lineage>
</organism>
<protein>
    <submittedName>
        <fullName evidence="2">Uncharacterized protein</fullName>
    </submittedName>
</protein>
<dbReference type="EMBL" id="CP002353">
    <property type="protein sequence ID" value="ADV61861.1"/>
    <property type="molecule type" value="Genomic_DNA"/>
</dbReference>